<evidence type="ECO:0000259" key="2">
    <source>
        <dbReference type="PROSITE" id="PS50853"/>
    </source>
</evidence>
<proteinExistence type="predicted"/>
<protein>
    <submittedName>
        <fullName evidence="3">Neural cell adhesion molecule 1</fullName>
    </submittedName>
</protein>
<evidence type="ECO:0000256" key="1">
    <source>
        <dbReference type="SAM" id="Phobius"/>
    </source>
</evidence>
<dbReference type="Proteomes" id="UP001233172">
    <property type="component" value="Unassembled WGS sequence"/>
</dbReference>
<dbReference type="SUPFAM" id="SSF49265">
    <property type="entry name" value="Fibronectin type III"/>
    <property type="match status" value="1"/>
</dbReference>
<dbReference type="Gene3D" id="2.60.40.10">
    <property type="entry name" value="Immunoglobulins"/>
    <property type="match status" value="1"/>
</dbReference>
<organism evidence="3 4">
    <name type="scientific">Biomphalaria pfeifferi</name>
    <name type="common">Bloodfluke planorb</name>
    <name type="synonym">Freshwater snail</name>
    <dbReference type="NCBI Taxonomy" id="112525"/>
    <lineage>
        <taxon>Eukaryota</taxon>
        <taxon>Metazoa</taxon>
        <taxon>Spiralia</taxon>
        <taxon>Lophotrochozoa</taxon>
        <taxon>Mollusca</taxon>
        <taxon>Gastropoda</taxon>
        <taxon>Heterobranchia</taxon>
        <taxon>Euthyneura</taxon>
        <taxon>Panpulmonata</taxon>
        <taxon>Hygrophila</taxon>
        <taxon>Lymnaeoidea</taxon>
        <taxon>Planorbidae</taxon>
        <taxon>Biomphalaria</taxon>
    </lineage>
</organism>
<reference evidence="3" key="1">
    <citation type="journal article" date="2023" name="PLoS Negl. Trop. Dis.">
        <title>A genome sequence for Biomphalaria pfeifferi, the major vector snail for the human-infecting parasite Schistosoma mansoni.</title>
        <authorList>
            <person name="Bu L."/>
            <person name="Lu L."/>
            <person name="Laidemitt M.R."/>
            <person name="Zhang S.M."/>
            <person name="Mutuku M."/>
            <person name="Mkoji G."/>
            <person name="Steinauer M."/>
            <person name="Loker E.S."/>
        </authorList>
    </citation>
    <scope>NUCLEOTIDE SEQUENCE</scope>
    <source>
        <strain evidence="3">KasaAsao</strain>
    </source>
</reference>
<dbReference type="AlphaFoldDB" id="A0AAD8AS44"/>
<reference evidence="3" key="2">
    <citation type="submission" date="2023-04" db="EMBL/GenBank/DDBJ databases">
        <authorList>
            <person name="Bu L."/>
            <person name="Lu L."/>
            <person name="Laidemitt M.R."/>
            <person name="Zhang S.M."/>
            <person name="Mutuku M."/>
            <person name="Mkoji G."/>
            <person name="Steinauer M."/>
            <person name="Loker E.S."/>
        </authorList>
    </citation>
    <scope>NUCLEOTIDE SEQUENCE</scope>
    <source>
        <strain evidence="3">KasaAsao</strain>
        <tissue evidence="3">Whole Snail</tissue>
    </source>
</reference>
<dbReference type="InterPro" id="IPR003961">
    <property type="entry name" value="FN3_dom"/>
</dbReference>
<name>A0AAD8AS44_BIOPF</name>
<dbReference type="CDD" id="cd00063">
    <property type="entry name" value="FN3"/>
    <property type="match status" value="1"/>
</dbReference>
<dbReference type="Pfam" id="PF00041">
    <property type="entry name" value="fn3"/>
    <property type="match status" value="1"/>
</dbReference>
<dbReference type="InterPro" id="IPR013783">
    <property type="entry name" value="Ig-like_fold"/>
</dbReference>
<keyword evidence="1" id="KW-1133">Transmembrane helix</keyword>
<feature type="non-terminal residue" evidence="3">
    <location>
        <position position="1"/>
    </location>
</feature>
<dbReference type="PROSITE" id="PS50853">
    <property type="entry name" value="FN3"/>
    <property type="match status" value="1"/>
</dbReference>
<feature type="transmembrane region" description="Helical" evidence="1">
    <location>
        <begin position="116"/>
        <end position="138"/>
    </location>
</feature>
<keyword evidence="4" id="KW-1185">Reference proteome</keyword>
<comment type="caution">
    <text evidence="3">The sequence shown here is derived from an EMBL/GenBank/DDBJ whole genome shotgun (WGS) entry which is preliminary data.</text>
</comment>
<accession>A0AAD8AS44</accession>
<feature type="domain" description="Fibronectin type-III" evidence="2">
    <location>
        <begin position="4"/>
        <end position="100"/>
    </location>
</feature>
<keyword evidence="1" id="KW-0472">Membrane</keyword>
<keyword evidence="1" id="KW-0812">Transmembrane</keyword>
<dbReference type="EMBL" id="JASAOG010000315">
    <property type="protein sequence ID" value="KAK0040599.1"/>
    <property type="molecule type" value="Genomic_DNA"/>
</dbReference>
<sequence>PPRPVTNITALEITHEAVQLMWIPGPNGGVEQLFNLEYRCLNNRICGSNWMPAILAVAENITQANLANLKPATEYEIRVVSTNSHGSTESQPLLVRIGERIVMTTSVPQTDQSNTLMAVVIFSVVTIFIVIITIYELVQKCKCGRCKSGGP</sequence>
<dbReference type="SMART" id="SM00060">
    <property type="entry name" value="FN3"/>
    <property type="match status" value="1"/>
</dbReference>
<evidence type="ECO:0000313" key="4">
    <source>
        <dbReference type="Proteomes" id="UP001233172"/>
    </source>
</evidence>
<dbReference type="InterPro" id="IPR036116">
    <property type="entry name" value="FN3_sf"/>
</dbReference>
<gene>
    <name evidence="3" type="ORF">Bpfe_029965</name>
</gene>
<evidence type="ECO:0000313" key="3">
    <source>
        <dbReference type="EMBL" id="KAK0040599.1"/>
    </source>
</evidence>